<dbReference type="InterPro" id="IPR000014">
    <property type="entry name" value="PAS"/>
</dbReference>
<feature type="compositionally biased region" description="Polar residues" evidence="3">
    <location>
        <begin position="279"/>
        <end position="289"/>
    </location>
</feature>
<feature type="compositionally biased region" description="Low complexity" evidence="3">
    <location>
        <begin position="1"/>
        <end position="13"/>
    </location>
</feature>
<dbReference type="InterPro" id="IPR015915">
    <property type="entry name" value="Kelch-typ_b-propeller"/>
</dbReference>
<feature type="domain" description="PAS" evidence="4">
    <location>
        <begin position="57"/>
        <end position="115"/>
    </location>
</feature>
<feature type="compositionally biased region" description="Gly residues" evidence="3">
    <location>
        <begin position="1016"/>
        <end position="1026"/>
    </location>
</feature>
<keyword evidence="1" id="KW-0157">Chromophore</keyword>
<feature type="region of interest" description="Disordered" evidence="3">
    <location>
        <begin position="1013"/>
        <end position="1057"/>
    </location>
</feature>
<feature type="compositionally biased region" description="Low complexity" evidence="3">
    <location>
        <begin position="266"/>
        <end position="278"/>
    </location>
</feature>
<evidence type="ECO:0000256" key="1">
    <source>
        <dbReference type="ARBA" id="ARBA00022543"/>
    </source>
</evidence>
<dbReference type="Gene3D" id="2.120.10.80">
    <property type="entry name" value="Kelch-type beta propeller"/>
    <property type="match status" value="3"/>
</dbReference>
<feature type="compositionally biased region" description="Low complexity" evidence="3">
    <location>
        <begin position="512"/>
        <end position="524"/>
    </location>
</feature>
<dbReference type="InterPro" id="IPR011043">
    <property type="entry name" value="Gal_Oxase/kelch_b-propeller"/>
</dbReference>
<feature type="compositionally biased region" description="Low complexity" evidence="3">
    <location>
        <begin position="537"/>
        <end position="555"/>
    </location>
</feature>
<feature type="compositionally biased region" description="Polar residues" evidence="3">
    <location>
        <begin position="14"/>
        <end position="25"/>
    </location>
</feature>
<dbReference type="SUPFAM" id="SSF50965">
    <property type="entry name" value="Galactose oxidase, central domain"/>
    <property type="match status" value="1"/>
</dbReference>
<dbReference type="SUPFAM" id="SSF55785">
    <property type="entry name" value="PYP-like sensor domain (PAS domain)"/>
    <property type="match status" value="1"/>
</dbReference>
<keyword evidence="2" id="KW-0716">Sensory transduction</keyword>
<feature type="compositionally biased region" description="Polar residues" evidence="3">
    <location>
        <begin position="1178"/>
        <end position="1200"/>
    </location>
</feature>
<accession>A0A126WYH4</accession>
<feature type="region of interest" description="Disordered" evidence="3">
    <location>
        <begin position="657"/>
        <end position="678"/>
    </location>
</feature>
<feature type="region of interest" description="Disordered" evidence="3">
    <location>
        <begin position="1"/>
        <end position="27"/>
    </location>
</feature>
<dbReference type="InterPro" id="IPR036047">
    <property type="entry name" value="F-box-like_dom_sf"/>
</dbReference>
<dbReference type="GO" id="GO:0009881">
    <property type="term" value="F:photoreceptor activity"/>
    <property type="evidence" value="ECO:0007669"/>
    <property type="project" value="UniProtKB-KW"/>
</dbReference>
<feature type="compositionally biased region" description="Polar residues" evidence="3">
    <location>
        <begin position="1030"/>
        <end position="1047"/>
    </location>
</feature>
<dbReference type="InterPro" id="IPR035965">
    <property type="entry name" value="PAS-like_dom_sf"/>
</dbReference>
<feature type="compositionally biased region" description="Pro residues" evidence="3">
    <location>
        <begin position="525"/>
        <end position="536"/>
    </location>
</feature>
<keyword evidence="1" id="KW-0600">Photoreceptor protein</keyword>
<dbReference type="PANTHER" id="PTHR46175:SF5">
    <property type="entry name" value="ADAGIO PROTEIN 1"/>
    <property type="match status" value="1"/>
</dbReference>
<feature type="compositionally biased region" description="Low complexity" evidence="3">
    <location>
        <begin position="585"/>
        <end position="599"/>
    </location>
</feature>
<protein>
    <submittedName>
        <fullName evidence="5">Putative LOV domain-containing protein</fullName>
    </submittedName>
</protein>
<dbReference type="Gene3D" id="3.30.450.20">
    <property type="entry name" value="PAS domain"/>
    <property type="match status" value="1"/>
</dbReference>
<feature type="compositionally biased region" description="Low complexity" evidence="3">
    <location>
        <begin position="199"/>
        <end position="248"/>
    </location>
</feature>
<dbReference type="SUPFAM" id="SSF117281">
    <property type="entry name" value="Kelch motif"/>
    <property type="match status" value="1"/>
</dbReference>
<name>A0A126WYH4_9CHLO</name>
<dbReference type="AlphaFoldDB" id="A0A126WYH4"/>
<dbReference type="PANTHER" id="PTHR46175">
    <property type="entry name" value="BACTERIOOPSIN TRANSCRIPTIONAL ACTIVATOR"/>
    <property type="match status" value="1"/>
</dbReference>
<feature type="compositionally biased region" description="Low complexity" evidence="3">
    <location>
        <begin position="563"/>
        <end position="577"/>
    </location>
</feature>
<evidence type="ECO:0000259" key="4">
    <source>
        <dbReference type="PROSITE" id="PS50112"/>
    </source>
</evidence>
<dbReference type="GO" id="GO:0005634">
    <property type="term" value="C:nucleus"/>
    <property type="evidence" value="ECO:0007669"/>
    <property type="project" value="TreeGrafter"/>
</dbReference>
<dbReference type="PROSITE" id="PS50112">
    <property type="entry name" value="PAS"/>
    <property type="match status" value="1"/>
</dbReference>
<sequence>MNSNSNNNNNSNSGLQQQPQLQHKNTTGAASTNLTAAAAASMIVDLPPHVGTLDASARAKVEAAMTSHPCGLLVCDALEDDFPILYVNRQFETATGYAASEIVGKNCRFLQFRGPHALERHPLVDGKLVAKMRDDITHGRDFQGTVLNFTRDGTPVMNDLLMCPIFGDTTRPTRVTHYAGIQRFHPAPQHIVDAISRETAAAEATPATNASAAQAQAQAAAAAAERPPQSQYQQPQPSTSGGRDSSSSEPEAKRARIGGTGDDDGAGTTTTAARDATAPASNTQQQQRGTVTFARFTGGGSPTTAPLLQMGDEVLALIAAKCDLPSLACLSATCKKMRSITYNNGNLWYTAALETWGATETTLAMMDSLLHLAKVAGWRTAIRDVCALDKCRWRTLQVRGSVTPHRTNCTACSVGSRIVVFGGEGSGSQAFSDTHVLDLSSSMSWQDGGSRPDAPSAIRQPPPPLDRGEATDGTPPELRSPGSHRATGAGAGAGAAVVAAAAAVEPPPPPRQQSEAAAAAGAAAAPPPPPPPPPGAAPSSAAAATAAAANAAHAHAPPPNPLSAPAVQSGDSDSGSGEQQRLLLQHKQQCSQQQRGQGQVEARWKPVETDCHPPGRWGHTLTWLSETKVLLFGGCDATTVMNDLWVLTLDVEVDSSGNEVFPDSSSDDKTSSGNATTNNAISLAPEAVKLMRRRQRERCEHMARLPPHRRISTWRRVQTIGTPEPRSWHSCCVVNNRELVISGGCSASGRLMNDLHIIDLSAVLDDDYSTVACWHEVNSSIKHTPRLGHSLVCVTTTSSSSSKLLFLFGGLATVGNVRIRSSDAYLIDLSAEWPTWCEVAGPYPGPAVAVGTGAGAMVAAVPPPLIPPPRLEHVAASVLGGRILVFGGSLSGVGSSHDVFVFKPHATSRGEDDVAGNAGAGGAGSAGAGGVIGPIVAPPPGTLAADADADVVAQHISASWKHLRVHVSSPPKEAWGYSACNIGSRSVIVPYSEGGYSGLTELLELMLVRHPSEVGQGNGSGSGGMDSGSAQNQHAWTQMRWSRGSTNDPKKKEADVLPPKPTAAAAAAATLAAPPPLADVAMAPQHNAGGAGAGGGAGAVAAANAEVEARAVAAADAVARHNMGVGLHVPSTLDVAAPPPHPAEVRGGGGSSENQSVSKASESARMRQNATWLDREQGGSSDRTSTPPGSSGDDSVTSPV</sequence>
<organism evidence="5">
    <name type="scientific">Pseudoscourfieldia marina</name>
    <dbReference type="NCBI Taxonomy" id="41886"/>
    <lineage>
        <taxon>Eukaryota</taxon>
        <taxon>Viridiplantae</taxon>
        <taxon>Chlorophyta</taxon>
        <taxon>Pseudoscourfieldiophyceae</taxon>
        <taxon>Pseudoscourfieldiales</taxon>
        <taxon>Pseudoscourfieldiaceae</taxon>
        <taxon>Pseudoscourfieldia</taxon>
    </lineage>
</organism>
<feature type="region of interest" description="Disordered" evidence="3">
    <location>
        <begin position="199"/>
        <end position="289"/>
    </location>
</feature>
<dbReference type="GO" id="GO:0019005">
    <property type="term" value="C:SCF ubiquitin ligase complex"/>
    <property type="evidence" value="ECO:0007669"/>
    <property type="project" value="TreeGrafter"/>
</dbReference>
<dbReference type="GO" id="GO:0005829">
    <property type="term" value="C:cytosol"/>
    <property type="evidence" value="ECO:0007669"/>
    <property type="project" value="TreeGrafter"/>
</dbReference>
<feature type="region of interest" description="Disordered" evidence="3">
    <location>
        <begin position="1130"/>
        <end position="1200"/>
    </location>
</feature>
<proteinExistence type="evidence at transcript level"/>
<feature type="compositionally biased region" description="Low complexity" evidence="3">
    <location>
        <begin position="494"/>
        <end position="504"/>
    </location>
</feature>
<dbReference type="Pfam" id="PF13426">
    <property type="entry name" value="PAS_9"/>
    <property type="match status" value="1"/>
</dbReference>
<feature type="region of interest" description="Disordered" evidence="3">
    <location>
        <begin position="442"/>
        <end position="604"/>
    </location>
</feature>
<evidence type="ECO:0000313" key="5">
    <source>
        <dbReference type="EMBL" id="AML77555.1"/>
    </source>
</evidence>
<keyword evidence="1" id="KW-0675">Receptor</keyword>
<dbReference type="GO" id="GO:0007623">
    <property type="term" value="P:circadian rhythm"/>
    <property type="evidence" value="ECO:0007669"/>
    <property type="project" value="TreeGrafter"/>
</dbReference>
<feature type="compositionally biased region" description="Polar residues" evidence="3">
    <location>
        <begin position="1152"/>
        <end position="1171"/>
    </location>
</feature>
<dbReference type="EMBL" id="KU699639">
    <property type="protein sequence ID" value="AML77555.1"/>
    <property type="molecule type" value="mRNA"/>
</dbReference>
<dbReference type="GO" id="GO:0009637">
    <property type="term" value="P:response to blue light"/>
    <property type="evidence" value="ECO:0007669"/>
    <property type="project" value="TreeGrafter"/>
</dbReference>
<dbReference type="SUPFAM" id="SSF81383">
    <property type="entry name" value="F-box domain"/>
    <property type="match status" value="1"/>
</dbReference>
<reference evidence="5" key="1">
    <citation type="journal article" date="2016" name="Proc. Natl. Acad. Sci. U.S.A.">
        <title>Functional and topological diversity of LOV domain photoreceptors.</title>
        <authorList>
            <person name="Glantz S.T."/>
            <person name="Carpenter E.J."/>
            <person name="Melkonian M."/>
            <person name="Gardner K.H."/>
            <person name="Boyden E.S."/>
            <person name="Wong G.K."/>
            <person name="Chow B.Y."/>
        </authorList>
    </citation>
    <scope>NUCLEOTIDE SEQUENCE</scope>
    <source>
        <strain evidence="5">JMTE_2000849</strain>
    </source>
</reference>
<evidence type="ECO:0000256" key="2">
    <source>
        <dbReference type="ARBA" id="ARBA00022606"/>
    </source>
</evidence>
<evidence type="ECO:0000256" key="3">
    <source>
        <dbReference type="SAM" id="MobiDB-lite"/>
    </source>
</evidence>